<dbReference type="EMBL" id="CP017141">
    <property type="protein sequence ID" value="AOM76073.1"/>
    <property type="molecule type" value="Genomic_DNA"/>
</dbReference>
<dbReference type="InterPro" id="IPR001258">
    <property type="entry name" value="NHL_repeat"/>
</dbReference>
<organism evidence="3 4">
    <name type="scientific">Pedobacter steynii</name>
    <dbReference type="NCBI Taxonomy" id="430522"/>
    <lineage>
        <taxon>Bacteria</taxon>
        <taxon>Pseudomonadati</taxon>
        <taxon>Bacteroidota</taxon>
        <taxon>Sphingobacteriia</taxon>
        <taxon>Sphingobacteriales</taxon>
        <taxon>Sphingobacteriaceae</taxon>
        <taxon>Pedobacter</taxon>
    </lineage>
</organism>
<reference evidence="3 4" key="1">
    <citation type="submission" date="2016-08" db="EMBL/GenBank/DDBJ databases">
        <authorList>
            <person name="Seilhamer J.J."/>
        </authorList>
    </citation>
    <scope>NUCLEOTIDE SEQUENCE [LARGE SCALE GENOMIC DNA]</scope>
    <source>
        <strain evidence="3 4">DX4</strain>
    </source>
</reference>
<dbReference type="RefSeq" id="WP_069377769.1">
    <property type="nucleotide sequence ID" value="NZ_CP017141.1"/>
</dbReference>
<proteinExistence type="predicted"/>
<dbReference type="InterPro" id="IPR011042">
    <property type="entry name" value="6-blade_b-propeller_TolB-like"/>
</dbReference>
<dbReference type="KEGG" id="psty:BFS30_02155"/>
<dbReference type="Gene3D" id="2.120.10.30">
    <property type="entry name" value="TolB, C-terminal domain"/>
    <property type="match status" value="4"/>
</dbReference>
<dbReference type="AlphaFoldDB" id="A0A1D7QBL6"/>
<gene>
    <name evidence="3" type="ORF">BFS30_02155</name>
</gene>
<evidence type="ECO:0008006" key="5">
    <source>
        <dbReference type="Google" id="ProtNLM"/>
    </source>
</evidence>
<protein>
    <recommendedName>
        <fullName evidence="5">NHL repeat-containing protein</fullName>
    </recommendedName>
</protein>
<dbReference type="PANTHER" id="PTHR13833:SF71">
    <property type="entry name" value="NHL DOMAIN-CONTAINING PROTEIN"/>
    <property type="match status" value="1"/>
</dbReference>
<dbReference type="PROSITE" id="PS51257">
    <property type="entry name" value="PROKAR_LIPOPROTEIN"/>
    <property type="match status" value="1"/>
</dbReference>
<evidence type="ECO:0000313" key="4">
    <source>
        <dbReference type="Proteomes" id="UP000094313"/>
    </source>
</evidence>
<evidence type="ECO:0000256" key="2">
    <source>
        <dbReference type="PROSITE-ProRule" id="PRU00504"/>
    </source>
</evidence>
<dbReference type="SUPFAM" id="SSF101898">
    <property type="entry name" value="NHL repeat"/>
    <property type="match status" value="1"/>
</dbReference>
<evidence type="ECO:0000256" key="1">
    <source>
        <dbReference type="ARBA" id="ARBA00022737"/>
    </source>
</evidence>
<name>A0A1D7QBL6_9SPHI</name>
<dbReference type="Proteomes" id="UP000094313">
    <property type="component" value="Chromosome"/>
</dbReference>
<dbReference type="OrthoDB" id="641420at2"/>
<dbReference type="CDD" id="cd14953">
    <property type="entry name" value="NHL_like_1"/>
    <property type="match status" value="1"/>
</dbReference>
<feature type="repeat" description="NHL" evidence="2">
    <location>
        <begin position="160"/>
        <end position="196"/>
    </location>
</feature>
<feature type="repeat" description="NHL" evidence="2">
    <location>
        <begin position="111"/>
        <end position="142"/>
    </location>
</feature>
<feature type="repeat" description="NHL" evidence="2">
    <location>
        <begin position="265"/>
        <end position="295"/>
    </location>
</feature>
<keyword evidence="1" id="KW-0677">Repeat</keyword>
<keyword evidence="4" id="KW-1185">Reference proteome</keyword>
<evidence type="ECO:0000313" key="3">
    <source>
        <dbReference type="EMBL" id="AOM76073.1"/>
    </source>
</evidence>
<dbReference type="PROSITE" id="PS51125">
    <property type="entry name" value="NHL"/>
    <property type="match status" value="3"/>
</dbReference>
<accession>A0A1D7QBL6</accession>
<dbReference type="PANTHER" id="PTHR13833">
    <property type="match status" value="1"/>
</dbReference>
<sequence>MKKRNLAVVIGLSLIGLGSCKKATITLEQEKEKILIVSTISGGKRGYQDGEARSALYNKPAQMAIDASGNMYIADRLNHCIRKMTSSGIVSTFAGISGSSGFTNGPGISAQFNTPYGITIDTDGNLYVCDASNNAIRKITVGGVVSTFAGGPQSGSEDGIGANAKFNFPFGLAIDATNNLYVADQYNNSIRKITPTGTVTTIASGYAYPWGVAVDKKGDVYFTLYAANCIRKINTNGTVSVYAGNENDYNTAYQLQDGIASAALFCQPLGLATDALDNVYVADSENQVIRKVSPEGMVSSIGVPYPGPFDANGRTPIRHADGEVSGVKFYYPSNVIVDKEGNLYVSQGEGDANNFIRKISAVDKSGTNESENVNWNKPIGWK</sequence>
<dbReference type="Pfam" id="PF01436">
    <property type="entry name" value="NHL"/>
    <property type="match status" value="3"/>
</dbReference>